<keyword evidence="7" id="KW-1185">Reference proteome</keyword>
<dbReference type="OrthoDB" id="1919336at2759"/>
<proteinExistence type="predicted"/>
<keyword evidence="2" id="KW-0479">Metal-binding</keyword>
<dbReference type="AlphaFoldDB" id="A0A9P9E600"/>
<dbReference type="InterPro" id="IPR050987">
    <property type="entry name" value="AtrR-like"/>
</dbReference>
<dbReference type="EMBL" id="JAGMWT010000003">
    <property type="protein sequence ID" value="KAH7132555.1"/>
    <property type="molecule type" value="Genomic_DNA"/>
</dbReference>
<keyword evidence="4" id="KW-0539">Nucleus</keyword>
<evidence type="ECO:0000313" key="7">
    <source>
        <dbReference type="Proteomes" id="UP000700596"/>
    </source>
</evidence>
<reference evidence="6" key="1">
    <citation type="journal article" date="2021" name="Nat. Commun.">
        <title>Genetic determinants of endophytism in the Arabidopsis root mycobiome.</title>
        <authorList>
            <person name="Mesny F."/>
            <person name="Miyauchi S."/>
            <person name="Thiergart T."/>
            <person name="Pickel B."/>
            <person name="Atanasova L."/>
            <person name="Karlsson M."/>
            <person name="Huettel B."/>
            <person name="Barry K.W."/>
            <person name="Haridas S."/>
            <person name="Chen C."/>
            <person name="Bauer D."/>
            <person name="Andreopoulos W."/>
            <person name="Pangilinan J."/>
            <person name="LaButti K."/>
            <person name="Riley R."/>
            <person name="Lipzen A."/>
            <person name="Clum A."/>
            <person name="Drula E."/>
            <person name="Henrissat B."/>
            <person name="Kohler A."/>
            <person name="Grigoriev I.V."/>
            <person name="Martin F.M."/>
            <person name="Hacquard S."/>
        </authorList>
    </citation>
    <scope>NUCLEOTIDE SEQUENCE</scope>
    <source>
        <strain evidence="6">MPI-CAGE-CH-0243</strain>
    </source>
</reference>
<dbReference type="GO" id="GO:0005634">
    <property type="term" value="C:nucleus"/>
    <property type="evidence" value="ECO:0007669"/>
    <property type="project" value="UniProtKB-SubCell"/>
</dbReference>
<evidence type="ECO:0000313" key="6">
    <source>
        <dbReference type="EMBL" id="KAH7132555.1"/>
    </source>
</evidence>
<dbReference type="GO" id="GO:0003700">
    <property type="term" value="F:DNA-binding transcription factor activity"/>
    <property type="evidence" value="ECO:0007669"/>
    <property type="project" value="InterPro"/>
</dbReference>
<feature type="region of interest" description="Disordered" evidence="5">
    <location>
        <begin position="657"/>
        <end position="714"/>
    </location>
</feature>
<sequence>MIQIAIQDPGRTSGGSTVQEKRYEPEMETTIPFVQPSAHESAEATGSSEIGFGHHSVGDLSYTFSQPESPSFAAIASDLGDLKYIEDNGFNQTGSSDFVELVWHLQTQSEAEARSTLQYIRQHGPKRWLQYRSAHLSMTGSSVSSMLRAMTNIPSPINTNFVLGGIAQHISIDTVKDAVASYYLSTGQLFYVNPEDHVNNIVEEILGDYQPTETFTAVLSAASTLQTKGKLAELCGMAAVGLCYLRLSDQEKFGSPHLCDFFYMTAKDLFDSSIEANSLRAIKLCALFAIYNILKKARVAHAYIELGLGLARAHAVDADHCPTNMDLESWLDGKRTWRTLVLFSCWLSSSLGYAVGHTLPSVSSLATAHDVSDDHIIQRELVKVTMIKGNIIHKFADSNIIDGDAIANIRQEFMVFNKELPDWISMKSLLGSSERAPFRRLIFYLHLFLLSGMQLLYRRIIVHSSNHGEMKTDEDAKSAILEGVTAARIAARILNVMKGEQAIVKICWMFAQKIICGQRLSRCRTDLDLVQVSIDALKSISEIDSTAARFHKTLSRYMEVLNESGDSHMHHDSKDNEFDDTSIDYLFNNPPGDTDIHKATEDLRQLVRCPFITSLNLIPEQDLLGPDVDSTLFSLMEAVVGAPEEWNYEMRKCDGQCDDKDTARKEADKGKVKAKDKGKGKEPQAPENLTIPDPGHSFPDEGVSPWTIWTPAPF</sequence>
<dbReference type="GO" id="GO:0046872">
    <property type="term" value="F:metal ion binding"/>
    <property type="evidence" value="ECO:0007669"/>
    <property type="project" value="UniProtKB-KW"/>
</dbReference>
<name>A0A9P9E600_9PLEO</name>
<accession>A0A9P9E600</accession>
<evidence type="ECO:0000256" key="5">
    <source>
        <dbReference type="SAM" id="MobiDB-lite"/>
    </source>
</evidence>
<comment type="subcellular location">
    <subcellularLocation>
        <location evidence="1">Nucleus</location>
    </subcellularLocation>
</comment>
<evidence type="ECO:0000256" key="4">
    <source>
        <dbReference type="ARBA" id="ARBA00023242"/>
    </source>
</evidence>
<protein>
    <recommendedName>
        <fullName evidence="8">Transcription factor domain-containing protein</fullName>
    </recommendedName>
</protein>
<dbReference type="GO" id="GO:0003677">
    <property type="term" value="F:DNA binding"/>
    <property type="evidence" value="ECO:0007669"/>
    <property type="project" value="UniProtKB-KW"/>
</dbReference>
<keyword evidence="3" id="KW-0238">DNA-binding</keyword>
<dbReference type="PANTHER" id="PTHR46910:SF3">
    <property type="entry name" value="HALOTOLERANCE PROTEIN 9-RELATED"/>
    <property type="match status" value="1"/>
</dbReference>
<organism evidence="6 7">
    <name type="scientific">Dendryphion nanum</name>
    <dbReference type="NCBI Taxonomy" id="256645"/>
    <lineage>
        <taxon>Eukaryota</taxon>
        <taxon>Fungi</taxon>
        <taxon>Dikarya</taxon>
        <taxon>Ascomycota</taxon>
        <taxon>Pezizomycotina</taxon>
        <taxon>Dothideomycetes</taxon>
        <taxon>Pleosporomycetidae</taxon>
        <taxon>Pleosporales</taxon>
        <taxon>Torulaceae</taxon>
        <taxon>Dendryphion</taxon>
    </lineage>
</organism>
<feature type="compositionally biased region" description="Basic and acidic residues" evidence="5">
    <location>
        <begin position="657"/>
        <end position="684"/>
    </location>
</feature>
<dbReference type="PANTHER" id="PTHR46910">
    <property type="entry name" value="TRANSCRIPTION FACTOR PDR1"/>
    <property type="match status" value="1"/>
</dbReference>
<dbReference type="CDD" id="cd12148">
    <property type="entry name" value="fungal_TF_MHR"/>
    <property type="match status" value="1"/>
</dbReference>
<evidence type="ECO:0000256" key="2">
    <source>
        <dbReference type="ARBA" id="ARBA00022723"/>
    </source>
</evidence>
<evidence type="ECO:0008006" key="8">
    <source>
        <dbReference type="Google" id="ProtNLM"/>
    </source>
</evidence>
<gene>
    <name evidence="6" type="ORF">B0J11DRAFT_503723</name>
</gene>
<evidence type="ECO:0000256" key="3">
    <source>
        <dbReference type="ARBA" id="ARBA00023125"/>
    </source>
</evidence>
<comment type="caution">
    <text evidence="6">The sequence shown here is derived from an EMBL/GenBank/DDBJ whole genome shotgun (WGS) entry which is preliminary data.</text>
</comment>
<evidence type="ECO:0000256" key="1">
    <source>
        <dbReference type="ARBA" id="ARBA00004123"/>
    </source>
</evidence>
<dbReference type="Proteomes" id="UP000700596">
    <property type="component" value="Unassembled WGS sequence"/>
</dbReference>